<dbReference type="PaxDb" id="4113-PGSC0003DMT400067229"/>
<reference evidence="1" key="2">
    <citation type="submission" date="2015-06" db="UniProtKB">
        <authorList>
            <consortium name="EnsemblPlants"/>
        </authorList>
    </citation>
    <scope>IDENTIFICATION</scope>
    <source>
        <strain evidence="1">DM1-3 516 R44</strain>
    </source>
</reference>
<sequence length="62" mass="7298">MDYIHSLYTAYIQYTSIYRSKTKKHRAEVKYRCSEAGDARKKLIYTPIYTNIQPVYTKTGLG</sequence>
<evidence type="ECO:0000313" key="2">
    <source>
        <dbReference type="Proteomes" id="UP000011115"/>
    </source>
</evidence>
<name>M1CGX6_SOLTU</name>
<dbReference type="InParanoid" id="M1CGX6"/>
<accession>M1CGX6</accession>
<dbReference type="EnsemblPlants" id="PGSC0003DMT400067229">
    <property type="protein sequence ID" value="PGSC0003DMT400067229"/>
    <property type="gene ID" value="PGSC0003DMG400026145"/>
</dbReference>
<dbReference type="Proteomes" id="UP000011115">
    <property type="component" value="Unassembled WGS sequence"/>
</dbReference>
<evidence type="ECO:0000313" key="1">
    <source>
        <dbReference type="EnsemblPlants" id="PGSC0003DMT400067229"/>
    </source>
</evidence>
<proteinExistence type="predicted"/>
<organism evidence="1 2">
    <name type="scientific">Solanum tuberosum</name>
    <name type="common">Potato</name>
    <dbReference type="NCBI Taxonomy" id="4113"/>
    <lineage>
        <taxon>Eukaryota</taxon>
        <taxon>Viridiplantae</taxon>
        <taxon>Streptophyta</taxon>
        <taxon>Embryophyta</taxon>
        <taxon>Tracheophyta</taxon>
        <taxon>Spermatophyta</taxon>
        <taxon>Magnoliopsida</taxon>
        <taxon>eudicotyledons</taxon>
        <taxon>Gunneridae</taxon>
        <taxon>Pentapetalae</taxon>
        <taxon>asterids</taxon>
        <taxon>lamiids</taxon>
        <taxon>Solanales</taxon>
        <taxon>Solanaceae</taxon>
        <taxon>Solanoideae</taxon>
        <taxon>Solaneae</taxon>
        <taxon>Solanum</taxon>
    </lineage>
</organism>
<dbReference type="Gramene" id="PGSC0003DMT400067229">
    <property type="protein sequence ID" value="PGSC0003DMT400067229"/>
    <property type="gene ID" value="PGSC0003DMG400026145"/>
</dbReference>
<reference evidence="2" key="1">
    <citation type="journal article" date="2011" name="Nature">
        <title>Genome sequence and analysis of the tuber crop potato.</title>
        <authorList>
            <consortium name="The Potato Genome Sequencing Consortium"/>
        </authorList>
    </citation>
    <scope>NUCLEOTIDE SEQUENCE [LARGE SCALE GENOMIC DNA]</scope>
    <source>
        <strain evidence="2">cv. DM1-3 516 R44</strain>
    </source>
</reference>
<keyword evidence="2" id="KW-1185">Reference proteome</keyword>
<protein>
    <submittedName>
        <fullName evidence="1">Uncharacterized protein</fullName>
    </submittedName>
</protein>
<dbReference type="HOGENOM" id="CLU_2908565_0_0_1"/>
<dbReference type="AlphaFoldDB" id="M1CGX6"/>